<dbReference type="EMBL" id="UOFY01000012">
    <property type="protein sequence ID" value="VAX07028.1"/>
    <property type="molecule type" value="Genomic_DNA"/>
</dbReference>
<feature type="transmembrane region" description="Helical" evidence="1">
    <location>
        <begin position="35"/>
        <end position="63"/>
    </location>
</feature>
<evidence type="ECO:0000256" key="1">
    <source>
        <dbReference type="SAM" id="Phobius"/>
    </source>
</evidence>
<reference evidence="2" key="1">
    <citation type="submission" date="2018-06" db="EMBL/GenBank/DDBJ databases">
        <authorList>
            <person name="Zhirakovskaya E."/>
        </authorList>
    </citation>
    <scope>NUCLEOTIDE SEQUENCE</scope>
</reference>
<organism evidence="2">
    <name type="scientific">hydrothermal vent metagenome</name>
    <dbReference type="NCBI Taxonomy" id="652676"/>
    <lineage>
        <taxon>unclassified sequences</taxon>
        <taxon>metagenomes</taxon>
        <taxon>ecological metagenomes</taxon>
    </lineage>
</organism>
<name>A0A3B1B6L1_9ZZZZ</name>
<protein>
    <recommendedName>
        <fullName evidence="3">Peptidase M48 domain-containing protein</fullName>
    </recommendedName>
</protein>
<dbReference type="AlphaFoldDB" id="A0A3B1B6L1"/>
<evidence type="ECO:0000313" key="2">
    <source>
        <dbReference type="EMBL" id="VAX07028.1"/>
    </source>
</evidence>
<proteinExistence type="predicted"/>
<sequence>MLTDTLKSFPTFLRGFGKNQGLKQLESQLAAHPRIYLTALTPLALSGYLLLLLFPLSSVLLIGQIVSSWTLQNSLSMPIATLIQFLAGIAALGFSLPLFNLHFKTPEGQTLDNNNIPALAKIIAELCQRYHITRIENIILDNSADIRIINSSKLAWPFKGKHTIIIGIQTLLCYSPAQFHAMLARRIGQASGRDHFLLLWLNSLNKTWQQYDTALNQASLLALPLAMLFRLYSRLLQMASQFAHQLYELAGDRYALDVTNDQDMAELFSQTIITENFLQTKYWPKIKELKQRTLAADYLPYTNMSKVIRNGLLPKDIQNCLKQAWHYPDARLQQPSLLTRLHNIGYEKPRPPGRLSKSAGTQFLSKAIFTQIIEDFDSRWEKNKQSH</sequence>
<keyword evidence="1" id="KW-0472">Membrane</keyword>
<accession>A0A3B1B6L1</accession>
<gene>
    <name evidence="2" type="ORF">MNBD_GAMMA25-743</name>
</gene>
<keyword evidence="1" id="KW-0812">Transmembrane</keyword>
<feature type="transmembrane region" description="Helical" evidence="1">
    <location>
        <begin position="75"/>
        <end position="96"/>
    </location>
</feature>
<evidence type="ECO:0008006" key="3">
    <source>
        <dbReference type="Google" id="ProtNLM"/>
    </source>
</evidence>
<keyword evidence="1" id="KW-1133">Transmembrane helix</keyword>